<sequence length="85" mass="9658">MFQFAWNAMSRRRDAWAARPERSHTEEDHVEQSAARRDRICPCRDDRAAGLTAAPAQASGGTLQIGEHQNLQGKIWLHYDNTPNL</sequence>
<dbReference type="AlphaFoldDB" id="A0A5M3VPG2"/>
<organism evidence="2 3">
    <name type="scientific">Acrocarpospora corrugata</name>
    <dbReference type="NCBI Taxonomy" id="35763"/>
    <lineage>
        <taxon>Bacteria</taxon>
        <taxon>Bacillati</taxon>
        <taxon>Actinomycetota</taxon>
        <taxon>Actinomycetes</taxon>
        <taxon>Streptosporangiales</taxon>
        <taxon>Streptosporangiaceae</taxon>
        <taxon>Acrocarpospora</taxon>
    </lineage>
</organism>
<dbReference type="RefSeq" id="WP_155335109.1">
    <property type="nucleotide sequence ID" value="NZ_BAAABN010000078.1"/>
</dbReference>
<evidence type="ECO:0000313" key="2">
    <source>
        <dbReference type="EMBL" id="GER98676.1"/>
    </source>
</evidence>
<feature type="compositionally biased region" description="Basic and acidic residues" evidence="1">
    <location>
        <begin position="11"/>
        <end position="37"/>
    </location>
</feature>
<evidence type="ECO:0000313" key="3">
    <source>
        <dbReference type="Proteomes" id="UP000334990"/>
    </source>
</evidence>
<comment type="caution">
    <text evidence="2">The sequence shown here is derived from an EMBL/GenBank/DDBJ whole genome shotgun (WGS) entry which is preliminary data.</text>
</comment>
<protein>
    <submittedName>
        <fullName evidence="2">Uncharacterized protein</fullName>
    </submittedName>
</protein>
<keyword evidence="3" id="KW-1185">Reference proteome</keyword>
<reference evidence="2 3" key="1">
    <citation type="submission" date="2019-10" db="EMBL/GenBank/DDBJ databases">
        <title>Whole genome shotgun sequence of Acrocarpospora corrugata NBRC 13972.</title>
        <authorList>
            <person name="Ichikawa N."/>
            <person name="Kimura A."/>
            <person name="Kitahashi Y."/>
            <person name="Komaki H."/>
            <person name="Oguchi A."/>
        </authorList>
    </citation>
    <scope>NUCLEOTIDE SEQUENCE [LARGE SCALE GENOMIC DNA]</scope>
    <source>
        <strain evidence="2 3">NBRC 13972</strain>
    </source>
</reference>
<dbReference type="EMBL" id="BLAD01000037">
    <property type="protein sequence ID" value="GER98676.1"/>
    <property type="molecule type" value="Genomic_DNA"/>
</dbReference>
<dbReference type="Proteomes" id="UP000334990">
    <property type="component" value="Unassembled WGS sequence"/>
</dbReference>
<gene>
    <name evidence="2" type="ORF">Acor_07380</name>
</gene>
<evidence type="ECO:0000256" key="1">
    <source>
        <dbReference type="SAM" id="MobiDB-lite"/>
    </source>
</evidence>
<feature type="region of interest" description="Disordered" evidence="1">
    <location>
        <begin position="9"/>
        <end position="37"/>
    </location>
</feature>
<proteinExistence type="predicted"/>
<name>A0A5M3VPG2_9ACTN</name>
<accession>A0A5M3VPG2</accession>